<evidence type="ECO:0000256" key="1">
    <source>
        <dbReference type="SAM" id="MobiDB-lite"/>
    </source>
</evidence>
<dbReference type="EMBL" id="BPVZ01000012">
    <property type="protein sequence ID" value="GKU98509.1"/>
    <property type="molecule type" value="Genomic_DNA"/>
</dbReference>
<keyword evidence="4" id="KW-1185">Reference proteome</keyword>
<feature type="region of interest" description="Disordered" evidence="1">
    <location>
        <begin position="1"/>
        <end position="22"/>
    </location>
</feature>
<reference evidence="3 4" key="1">
    <citation type="journal article" date="2021" name="Commun. Biol.">
        <title>The genome of Shorea leprosula (Dipterocarpaceae) highlights the ecological relevance of drought in aseasonal tropical rainforests.</title>
        <authorList>
            <person name="Ng K.K.S."/>
            <person name="Kobayashi M.J."/>
            <person name="Fawcett J.A."/>
            <person name="Hatakeyama M."/>
            <person name="Paape T."/>
            <person name="Ng C.H."/>
            <person name="Ang C.C."/>
            <person name="Tnah L.H."/>
            <person name="Lee C.T."/>
            <person name="Nishiyama T."/>
            <person name="Sese J."/>
            <person name="O'Brien M.J."/>
            <person name="Copetti D."/>
            <person name="Mohd Noor M.I."/>
            <person name="Ong R.C."/>
            <person name="Putra M."/>
            <person name="Sireger I.Z."/>
            <person name="Indrioko S."/>
            <person name="Kosugi Y."/>
            <person name="Izuno A."/>
            <person name="Isagi Y."/>
            <person name="Lee S.L."/>
            <person name="Shimizu K.K."/>
        </authorList>
    </citation>
    <scope>NUCLEOTIDE SEQUENCE [LARGE SCALE GENOMIC DNA]</scope>
    <source>
        <strain evidence="3">214</strain>
    </source>
</reference>
<protein>
    <recommendedName>
        <fullName evidence="2">C2H2-type domain-containing protein</fullName>
    </recommendedName>
</protein>
<comment type="caution">
    <text evidence="3">The sequence shown here is derived from an EMBL/GenBank/DDBJ whole genome shotgun (WGS) entry which is preliminary data.</text>
</comment>
<evidence type="ECO:0000313" key="3">
    <source>
        <dbReference type="EMBL" id="GKU98509.1"/>
    </source>
</evidence>
<organism evidence="3 4">
    <name type="scientific">Rubroshorea leprosula</name>
    <dbReference type="NCBI Taxonomy" id="152421"/>
    <lineage>
        <taxon>Eukaryota</taxon>
        <taxon>Viridiplantae</taxon>
        <taxon>Streptophyta</taxon>
        <taxon>Embryophyta</taxon>
        <taxon>Tracheophyta</taxon>
        <taxon>Spermatophyta</taxon>
        <taxon>Magnoliopsida</taxon>
        <taxon>eudicotyledons</taxon>
        <taxon>Gunneridae</taxon>
        <taxon>Pentapetalae</taxon>
        <taxon>rosids</taxon>
        <taxon>malvids</taxon>
        <taxon>Malvales</taxon>
        <taxon>Dipterocarpaceae</taxon>
        <taxon>Rubroshorea</taxon>
    </lineage>
</organism>
<name>A0AAV5IJJ3_9ROSI</name>
<sequence length="212" mass="23728">MSNTNRGQRSHARQSRPLPNEPNPLACTICNHVFASNQALLHHIEGHIIRNETASTMRRQHDMGLFSSNTNISSNSSNINHQNPLFSPEQINSPGLHPYPHQPPVDAPYPSFFMPQEPNHFPFIPFNGVLVPATSSSLSRPPLYARNGQPSVHPLAPHFGYQVQRRSQVQQEPPPNNHTRPLLSQLERKRDNEHDNGSSSSSALDVDLTLKL</sequence>
<accession>A0AAV5IJJ3</accession>
<evidence type="ECO:0000259" key="2">
    <source>
        <dbReference type="PROSITE" id="PS00028"/>
    </source>
</evidence>
<feature type="region of interest" description="Disordered" evidence="1">
    <location>
        <begin position="87"/>
        <end position="112"/>
    </location>
</feature>
<dbReference type="Proteomes" id="UP001054252">
    <property type="component" value="Unassembled WGS sequence"/>
</dbReference>
<evidence type="ECO:0000313" key="4">
    <source>
        <dbReference type="Proteomes" id="UP001054252"/>
    </source>
</evidence>
<dbReference type="PROSITE" id="PS00028">
    <property type="entry name" value="ZINC_FINGER_C2H2_1"/>
    <property type="match status" value="1"/>
</dbReference>
<proteinExistence type="predicted"/>
<gene>
    <name evidence="3" type="ORF">SLEP1_g11506</name>
</gene>
<feature type="domain" description="C2H2-type" evidence="2">
    <location>
        <begin position="27"/>
        <end position="47"/>
    </location>
</feature>
<feature type="region of interest" description="Disordered" evidence="1">
    <location>
        <begin position="190"/>
        <end position="212"/>
    </location>
</feature>
<dbReference type="AlphaFoldDB" id="A0AAV5IJJ3"/>
<dbReference type="InterPro" id="IPR013087">
    <property type="entry name" value="Znf_C2H2_type"/>
</dbReference>